<evidence type="ECO:0000259" key="9">
    <source>
        <dbReference type="PROSITE" id="PS50850"/>
    </source>
</evidence>
<evidence type="ECO:0000256" key="5">
    <source>
        <dbReference type="ARBA" id="ARBA00022692"/>
    </source>
</evidence>
<evidence type="ECO:0000256" key="6">
    <source>
        <dbReference type="ARBA" id="ARBA00022989"/>
    </source>
</evidence>
<feature type="transmembrane region" description="Helical" evidence="8">
    <location>
        <begin position="345"/>
        <end position="369"/>
    </location>
</feature>
<dbReference type="InterPro" id="IPR005829">
    <property type="entry name" value="Sugar_transporter_CS"/>
</dbReference>
<feature type="transmembrane region" description="Helical" evidence="8">
    <location>
        <begin position="48"/>
        <end position="69"/>
    </location>
</feature>
<feature type="transmembrane region" description="Helical" evidence="8">
    <location>
        <begin position="110"/>
        <end position="127"/>
    </location>
</feature>
<feature type="domain" description="Major facilitator superfamily (MFS) profile" evidence="9">
    <location>
        <begin position="10"/>
        <end position="404"/>
    </location>
</feature>
<evidence type="ECO:0000256" key="1">
    <source>
        <dbReference type="ARBA" id="ARBA00003279"/>
    </source>
</evidence>
<dbReference type="OrthoDB" id="9764259at2"/>
<comment type="subcellular location">
    <subcellularLocation>
        <location evidence="2">Membrane</location>
        <topology evidence="2">Multi-pass membrane protein</topology>
    </subcellularLocation>
</comment>
<keyword evidence="5 8" id="KW-0812">Transmembrane</keyword>
<feature type="transmembrane region" description="Helical" evidence="8">
    <location>
        <begin position="12"/>
        <end position="36"/>
    </location>
</feature>
<evidence type="ECO:0000256" key="7">
    <source>
        <dbReference type="ARBA" id="ARBA00023136"/>
    </source>
</evidence>
<dbReference type="InterPro" id="IPR020846">
    <property type="entry name" value="MFS_dom"/>
</dbReference>
<gene>
    <name evidence="10" type="ORF">ATL17_0597</name>
</gene>
<dbReference type="CDD" id="cd17388">
    <property type="entry name" value="MFS_TetA"/>
    <property type="match status" value="1"/>
</dbReference>
<proteinExistence type="inferred from homology"/>
<keyword evidence="6 8" id="KW-1133">Transmembrane helix</keyword>
<feature type="transmembrane region" description="Helical" evidence="8">
    <location>
        <begin position="256"/>
        <end position="274"/>
    </location>
</feature>
<dbReference type="PRINTS" id="PR01035">
    <property type="entry name" value="TCRTETA"/>
</dbReference>
<name>A0A4R6W0Z0_9HYPH</name>
<sequence>MTAAKNSKLALAFILITVLIDIIGLGIIIPVLPHLIEELTGGTVAEAAVYGGFLLFVYALMQFIFSPILGNLSDRFGRRPVLLLSLLGLTLDYMLMGFAPTIIWLFVGRVLSGIMGAAVSTATAYIADISTREKRAQNFGLIGAAFGAGFIIGPVVGGQLGEFGPRVPFFAAAGLAFVNLIFGYFVLPESLNMRKRRRFEIKRANPLGTLMSLRKFPFVLSFIAVLFFFSLAAQTYPSIWNFFTIERFDWSPSQVGYSLGAFGIMFAIVQAIIIRPSMKWFGEVKTVMIGMSFAVFAFFGMAFIDTPLGLYTFLAMGAMGGLVVPGLTGLMANRVDDNAQGELQGGINAVNSITSIIGPLAATQLFSFFTTSPKAFTYFPGVPFFAAGIAVTLGAAWFVVTSIRAGLLLRRKAHYGQSAATNEPDE</sequence>
<comment type="function">
    <text evidence="1">Resistance to tetracycline by an active tetracycline efflux. This is an energy-dependent process that decreases the accumulation of the antibiotic in whole cells. This protein functions as a metal-tetracycline/H(+) antiporter.</text>
</comment>
<dbReference type="AlphaFoldDB" id="A0A4R6W0Z0"/>
<dbReference type="GO" id="GO:0022857">
    <property type="term" value="F:transmembrane transporter activity"/>
    <property type="evidence" value="ECO:0007669"/>
    <property type="project" value="InterPro"/>
</dbReference>
<evidence type="ECO:0000256" key="4">
    <source>
        <dbReference type="ARBA" id="ARBA00022448"/>
    </source>
</evidence>
<dbReference type="PROSITE" id="PS00216">
    <property type="entry name" value="SUGAR_TRANSPORT_1"/>
    <property type="match status" value="1"/>
</dbReference>
<feature type="transmembrane region" description="Helical" evidence="8">
    <location>
        <begin position="381"/>
        <end position="403"/>
    </location>
</feature>
<dbReference type="PROSITE" id="PS50850">
    <property type="entry name" value="MFS"/>
    <property type="match status" value="1"/>
</dbReference>
<reference evidence="10 11" key="1">
    <citation type="submission" date="2019-03" db="EMBL/GenBank/DDBJ databases">
        <title>Genomic Encyclopedia of Type Strains, Phase III (KMG-III): the genomes of soil and plant-associated and newly described type strains.</title>
        <authorList>
            <person name="Whitman W."/>
        </authorList>
    </citation>
    <scope>NUCLEOTIDE SEQUENCE [LARGE SCALE GENOMIC DNA]</scope>
    <source>
        <strain evidence="10 11">CGMCC 1.7002</strain>
    </source>
</reference>
<dbReference type="Proteomes" id="UP000295391">
    <property type="component" value="Unassembled WGS sequence"/>
</dbReference>
<evidence type="ECO:0000256" key="2">
    <source>
        <dbReference type="ARBA" id="ARBA00004141"/>
    </source>
</evidence>
<accession>A0A4R6W0Z0</accession>
<keyword evidence="11" id="KW-1185">Reference proteome</keyword>
<evidence type="ECO:0000256" key="8">
    <source>
        <dbReference type="SAM" id="Phobius"/>
    </source>
</evidence>
<feature type="transmembrane region" description="Helical" evidence="8">
    <location>
        <begin position="81"/>
        <end position="104"/>
    </location>
</feature>
<dbReference type="SUPFAM" id="SSF103473">
    <property type="entry name" value="MFS general substrate transporter"/>
    <property type="match status" value="1"/>
</dbReference>
<dbReference type="GO" id="GO:0016020">
    <property type="term" value="C:membrane"/>
    <property type="evidence" value="ECO:0007669"/>
    <property type="project" value="UniProtKB-SubCell"/>
</dbReference>
<evidence type="ECO:0000256" key="3">
    <source>
        <dbReference type="ARBA" id="ARBA00007520"/>
    </source>
</evidence>
<dbReference type="RefSeq" id="WP_133571280.1">
    <property type="nucleotide sequence ID" value="NZ_SNYR01000001.1"/>
</dbReference>
<dbReference type="EMBL" id="SNYR01000001">
    <property type="protein sequence ID" value="TDQ66595.1"/>
    <property type="molecule type" value="Genomic_DNA"/>
</dbReference>
<feature type="transmembrane region" description="Helical" evidence="8">
    <location>
        <begin position="139"/>
        <end position="157"/>
    </location>
</feature>
<dbReference type="PANTHER" id="PTHR23504">
    <property type="entry name" value="MAJOR FACILITATOR SUPERFAMILY DOMAIN-CONTAINING PROTEIN 10"/>
    <property type="match status" value="1"/>
</dbReference>
<feature type="transmembrane region" description="Helical" evidence="8">
    <location>
        <begin position="310"/>
        <end position="333"/>
    </location>
</feature>
<organism evidence="10 11">
    <name type="scientific">Maritalea mobilis</name>
    <dbReference type="NCBI Taxonomy" id="483324"/>
    <lineage>
        <taxon>Bacteria</taxon>
        <taxon>Pseudomonadati</taxon>
        <taxon>Pseudomonadota</taxon>
        <taxon>Alphaproteobacteria</taxon>
        <taxon>Hyphomicrobiales</taxon>
        <taxon>Devosiaceae</taxon>
        <taxon>Maritalea</taxon>
    </lineage>
</organism>
<dbReference type="InterPro" id="IPR011701">
    <property type="entry name" value="MFS"/>
</dbReference>
<dbReference type="InterPro" id="IPR036259">
    <property type="entry name" value="MFS_trans_sf"/>
</dbReference>
<evidence type="ECO:0000313" key="10">
    <source>
        <dbReference type="EMBL" id="TDQ66595.1"/>
    </source>
</evidence>
<dbReference type="Gene3D" id="1.20.1250.20">
    <property type="entry name" value="MFS general substrate transporter like domains"/>
    <property type="match status" value="1"/>
</dbReference>
<protein>
    <submittedName>
        <fullName evidence="10">DHA1 family tetracycline resistance protein-like MFS transporter</fullName>
    </submittedName>
</protein>
<keyword evidence="4" id="KW-0813">Transport</keyword>
<comment type="caution">
    <text evidence="10">The sequence shown here is derived from an EMBL/GenBank/DDBJ whole genome shotgun (WGS) entry which is preliminary data.</text>
</comment>
<dbReference type="PANTHER" id="PTHR23504:SF15">
    <property type="entry name" value="MAJOR FACILITATOR SUPERFAMILY (MFS) PROFILE DOMAIN-CONTAINING PROTEIN"/>
    <property type="match status" value="1"/>
</dbReference>
<dbReference type="Pfam" id="PF07690">
    <property type="entry name" value="MFS_1"/>
    <property type="match status" value="1"/>
</dbReference>
<evidence type="ECO:0000313" key="11">
    <source>
        <dbReference type="Proteomes" id="UP000295391"/>
    </source>
</evidence>
<feature type="transmembrane region" description="Helical" evidence="8">
    <location>
        <begin position="169"/>
        <end position="187"/>
    </location>
</feature>
<keyword evidence="7 8" id="KW-0472">Membrane</keyword>
<feature type="transmembrane region" description="Helical" evidence="8">
    <location>
        <begin position="286"/>
        <end position="304"/>
    </location>
</feature>
<feature type="transmembrane region" description="Helical" evidence="8">
    <location>
        <begin position="216"/>
        <end position="236"/>
    </location>
</feature>
<comment type="similarity">
    <text evidence="3">Belongs to the major facilitator superfamily. TCR/Tet family.</text>
</comment>
<dbReference type="InterPro" id="IPR001958">
    <property type="entry name" value="Tet-R_TetA/multi-R_MdtG-like"/>
</dbReference>